<evidence type="ECO:0000256" key="10">
    <source>
        <dbReference type="SAM" id="Phobius"/>
    </source>
</evidence>
<evidence type="ECO:0000259" key="12">
    <source>
        <dbReference type="PROSITE" id="PS51007"/>
    </source>
</evidence>
<keyword evidence="6 10" id="KW-1133">Transmembrane helix</keyword>
<dbReference type="GO" id="GO:0016020">
    <property type="term" value="C:membrane"/>
    <property type="evidence" value="ECO:0007669"/>
    <property type="project" value="UniProtKB-SubCell"/>
</dbReference>
<feature type="transmembrane region" description="Helical" evidence="10">
    <location>
        <begin position="257"/>
        <end position="274"/>
    </location>
</feature>
<feature type="binding site" description="covalent" evidence="9">
    <location>
        <position position="66"/>
    </location>
    <ligand>
        <name>heme c</name>
        <dbReference type="ChEBI" id="CHEBI:61717"/>
    </ligand>
</feature>
<dbReference type="PANTHER" id="PTHR10266">
    <property type="entry name" value="CYTOCHROME C1"/>
    <property type="match status" value="1"/>
</dbReference>
<dbReference type="GO" id="GO:0020037">
    <property type="term" value="F:heme binding"/>
    <property type="evidence" value="ECO:0007669"/>
    <property type="project" value="InterPro"/>
</dbReference>
<evidence type="ECO:0000256" key="11">
    <source>
        <dbReference type="SAM" id="SignalP"/>
    </source>
</evidence>
<reference evidence="13" key="1">
    <citation type="submission" date="2024-05" db="EMBL/GenBank/DDBJ databases">
        <authorList>
            <person name="Kim S."/>
            <person name="Heo J."/>
            <person name="Choi H."/>
            <person name="Choi Y."/>
            <person name="Kwon S.-W."/>
            <person name="Kim Y."/>
        </authorList>
    </citation>
    <scope>NUCLEOTIDE SEQUENCE</scope>
    <source>
        <strain evidence="13">KACC 23698</strain>
    </source>
</reference>
<keyword evidence="3 9" id="KW-0349">Heme</keyword>
<dbReference type="GO" id="GO:0046872">
    <property type="term" value="F:metal ion binding"/>
    <property type="evidence" value="ECO:0007669"/>
    <property type="project" value="UniProtKB-KW"/>
</dbReference>
<dbReference type="Gene3D" id="1.20.5.100">
    <property type="entry name" value="Cytochrome c1, transmembrane anchor, C-terminal"/>
    <property type="match status" value="1"/>
</dbReference>
<evidence type="ECO:0000256" key="6">
    <source>
        <dbReference type="ARBA" id="ARBA00022989"/>
    </source>
</evidence>
<dbReference type="GO" id="GO:0009055">
    <property type="term" value="F:electron transfer activity"/>
    <property type="evidence" value="ECO:0007669"/>
    <property type="project" value="InterPro"/>
</dbReference>
<dbReference type="InterPro" id="IPR002326">
    <property type="entry name" value="Cyt_c1"/>
</dbReference>
<proteinExistence type="predicted"/>
<evidence type="ECO:0000256" key="8">
    <source>
        <dbReference type="ARBA" id="ARBA00023136"/>
    </source>
</evidence>
<comment type="subcellular location">
    <subcellularLocation>
        <location evidence="1">Membrane</location>
    </subcellularLocation>
</comment>
<dbReference type="SUPFAM" id="SSF46626">
    <property type="entry name" value="Cytochrome c"/>
    <property type="match status" value="1"/>
</dbReference>
<dbReference type="PANTHER" id="PTHR10266:SF3">
    <property type="entry name" value="CYTOCHROME C1, HEME PROTEIN, MITOCHONDRIAL"/>
    <property type="match status" value="1"/>
</dbReference>
<keyword evidence="7 9" id="KW-0408">Iron</keyword>
<feature type="binding site" description="covalent" evidence="9">
    <location>
        <position position="207"/>
    </location>
    <ligand>
        <name>heme c</name>
        <dbReference type="ChEBI" id="CHEBI:61717"/>
    </ligand>
</feature>
<feature type="binding site" description="covalent" evidence="9">
    <location>
        <position position="62"/>
    </location>
    <ligand>
        <name>heme c</name>
        <dbReference type="ChEBI" id="CHEBI:61717"/>
    </ligand>
</feature>
<keyword evidence="11" id="KW-0732">Signal</keyword>
<evidence type="ECO:0000256" key="7">
    <source>
        <dbReference type="ARBA" id="ARBA00023004"/>
    </source>
</evidence>
<evidence type="ECO:0000313" key="13">
    <source>
        <dbReference type="EMBL" id="XBO41806.1"/>
    </source>
</evidence>
<sequence>MNTMHRLAAGVLALAGVAFAAPAMAAEGAVVPPRQSWTFSGPFGHFDATQLQRGFKVYREVCGNCHGLRLLAFRNLAEEGGPGFSESQVKALAAEYKVKDGPNESGDMFERPARPADRMPPPFANPQAAAAANGGAIPPDFSVLAKARTYERGFPWFLFDMVTQFQEQGVDYITALMNGYEDNPPHGVEVPAGKYYNTYFPGHIISMPKPLSDGQVEYPKTQDGKPQAPETVAQYGKDVAAFMMWAAEPHLEARKQLGFRVLSFLLVFAGLLYFTKKKIWSRVDGHALTH</sequence>
<evidence type="ECO:0000256" key="3">
    <source>
        <dbReference type="ARBA" id="ARBA00022617"/>
    </source>
</evidence>
<dbReference type="EMBL" id="CP157484">
    <property type="protein sequence ID" value="XBO41806.1"/>
    <property type="molecule type" value="Genomic_DNA"/>
</dbReference>
<dbReference type="InterPro" id="IPR036909">
    <property type="entry name" value="Cyt_c-like_dom_sf"/>
</dbReference>
<evidence type="ECO:0000256" key="2">
    <source>
        <dbReference type="ARBA" id="ARBA00016165"/>
    </source>
</evidence>
<evidence type="ECO:0000256" key="4">
    <source>
        <dbReference type="ARBA" id="ARBA00022692"/>
    </source>
</evidence>
<feature type="signal peptide" evidence="11">
    <location>
        <begin position="1"/>
        <end position="20"/>
    </location>
</feature>
<protein>
    <recommendedName>
        <fullName evidence="2">Cytochrome c1</fullName>
    </recommendedName>
</protein>
<organism evidence="13">
    <name type="scientific">Alsobacter sp. KACC 23698</name>
    <dbReference type="NCBI Taxonomy" id="3149229"/>
    <lineage>
        <taxon>Bacteria</taxon>
        <taxon>Pseudomonadati</taxon>
        <taxon>Pseudomonadota</taxon>
        <taxon>Alphaproteobacteria</taxon>
        <taxon>Hyphomicrobiales</taxon>
        <taxon>Alsobacteraceae</taxon>
        <taxon>Alsobacter</taxon>
    </lineage>
</organism>
<keyword evidence="4 10" id="KW-0812">Transmembrane</keyword>
<dbReference type="InterPro" id="IPR009056">
    <property type="entry name" value="Cyt_c-like_dom"/>
</dbReference>
<dbReference type="AlphaFoldDB" id="A0AAU7JN18"/>
<feature type="domain" description="Cytochrome c" evidence="12">
    <location>
        <begin position="49"/>
        <end position="181"/>
    </location>
</feature>
<evidence type="ECO:0000256" key="9">
    <source>
        <dbReference type="PIRSR" id="PIRSR602326-1"/>
    </source>
</evidence>
<comment type="cofactor">
    <cofactor evidence="9">
        <name>heme c</name>
        <dbReference type="ChEBI" id="CHEBI:61717"/>
    </cofactor>
    <text evidence="9">Binds 1 heme c group covalently per subunit.</text>
</comment>
<dbReference type="Gene3D" id="1.10.760.10">
    <property type="entry name" value="Cytochrome c-like domain"/>
    <property type="match status" value="1"/>
</dbReference>
<gene>
    <name evidence="13" type="ORF">ABEG18_18445</name>
</gene>
<evidence type="ECO:0000256" key="5">
    <source>
        <dbReference type="ARBA" id="ARBA00022723"/>
    </source>
</evidence>
<dbReference type="Pfam" id="PF02167">
    <property type="entry name" value="Cytochrom_C1"/>
    <property type="match status" value="1"/>
</dbReference>
<feature type="chain" id="PRO_5043515303" description="Cytochrome c1" evidence="11">
    <location>
        <begin position="21"/>
        <end position="290"/>
    </location>
</feature>
<keyword evidence="8 10" id="KW-0472">Membrane</keyword>
<dbReference type="PRINTS" id="PR00603">
    <property type="entry name" value="CYTOCHROMEC1"/>
</dbReference>
<dbReference type="PROSITE" id="PS51007">
    <property type="entry name" value="CYTC"/>
    <property type="match status" value="1"/>
</dbReference>
<evidence type="ECO:0000256" key="1">
    <source>
        <dbReference type="ARBA" id="ARBA00004370"/>
    </source>
</evidence>
<name>A0AAU7JN18_9HYPH</name>
<accession>A0AAU7JN18</accession>
<keyword evidence="5 9" id="KW-0479">Metal-binding</keyword>
<feature type="binding site" description="covalent" evidence="9">
    <location>
        <position position="65"/>
    </location>
    <ligand>
        <name>heme c</name>
        <dbReference type="ChEBI" id="CHEBI:61717"/>
    </ligand>
</feature>